<gene>
    <name evidence="1" type="ORF">M5X09_19655</name>
</gene>
<proteinExistence type="predicted"/>
<comment type="caution">
    <text evidence="1">The sequence shown here is derived from an EMBL/GenBank/DDBJ whole genome shotgun (WGS) entry which is preliminary data.</text>
</comment>
<keyword evidence="2" id="KW-1185">Reference proteome</keyword>
<name>A0ABT4DX88_9BACL</name>
<organism evidence="1 2">
    <name type="scientific">Paenibacillus apiarius</name>
    <dbReference type="NCBI Taxonomy" id="46240"/>
    <lineage>
        <taxon>Bacteria</taxon>
        <taxon>Bacillati</taxon>
        <taxon>Bacillota</taxon>
        <taxon>Bacilli</taxon>
        <taxon>Bacillales</taxon>
        <taxon>Paenibacillaceae</taxon>
        <taxon>Paenibacillus</taxon>
    </lineage>
</organism>
<evidence type="ECO:0000313" key="2">
    <source>
        <dbReference type="Proteomes" id="UP001207626"/>
    </source>
</evidence>
<accession>A0ABT4DX88</accession>
<dbReference type="EMBL" id="JAMDLW010000027">
    <property type="protein sequence ID" value="MCY9521855.1"/>
    <property type="molecule type" value="Genomic_DNA"/>
</dbReference>
<protein>
    <submittedName>
        <fullName evidence="1">Uncharacterized protein</fullName>
    </submittedName>
</protein>
<sequence length="56" mass="6397">MPAPRVLIGSPVRQTADILNPFLTSLERLDAKRHAADCLFIDDNESPKHRLSWLRD</sequence>
<evidence type="ECO:0000313" key="1">
    <source>
        <dbReference type="EMBL" id="MCY9521855.1"/>
    </source>
</evidence>
<reference evidence="1 2" key="1">
    <citation type="submission" date="2022-05" db="EMBL/GenBank/DDBJ databases">
        <title>Genome Sequencing of Bee-Associated Microbes.</title>
        <authorList>
            <person name="Dunlap C."/>
        </authorList>
    </citation>
    <scope>NUCLEOTIDE SEQUENCE [LARGE SCALE GENOMIC DNA]</scope>
    <source>
        <strain evidence="1 2">NRRL NRS-1438</strain>
    </source>
</reference>
<dbReference type="Proteomes" id="UP001207626">
    <property type="component" value="Unassembled WGS sequence"/>
</dbReference>
<dbReference type="RefSeq" id="WP_176392908.1">
    <property type="nucleotide sequence ID" value="NZ_JAMDLV010000032.1"/>
</dbReference>